<dbReference type="InterPro" id="IPR016181">
    <property type="entry name" value="Acyl_CoA_acyltransferase"/>
</dbReference>
<keyword evidence="5" id="KW-1185">Reference proteome</keyword>
<dbReference type="RefSeq" id="WP_301224274.1">
    <property type="nucleotide sequence ID" value="NZ_JAROCG010000001.1"/>
</dbReference>
<accession>A0ABT8JWN8</accession>
<dbReference type="EC" id="2.3.1.-" evidence="4"/>
<dbReference type="EMBL" id="JAROCG010000001">
    <property type="protein sequence ID" value="MDN4609590.1"/>
    <property type="molecule type" value="Genomic_DNA"/>
</dbReference>
<dbReference type="PROSITE" id="PS51186">
    <property type="entry name" value="GNAT"/>
    <property type="match status" value="1"/>
</dbReference>
<protein>
    <submittedName>
        <fullName evidence="4">GNAT family N-acetyltransferase</fullName>
        <ecNumber evidence="4">2.3.1.-</ecNumber>
    </submittedName>
</protein>
<keyword evidence="2 4" id="KW-0012">Acyltransferase</keyword>
<feature type="domain" description="N-acetyltransferase" evidence="3">
    <location>
        <begin position="1"/>
        <end position="168"/>
    </location>
</feature>
<sequence>MIRLAQVDDIKSLSDIERAADAVFRSEGMATVADGDTMPIPELLRYQRAGRVWVDTDEVDRPIAYLLLDVIDGSAHIEQVSVHPSHAGRGKGRQLIEAAAEWAKQQGHAMLTLTTFANVPWNAPYYARLGFEIIPPDKITPGLREIRQHEASAGLDAWPRVVMRRTLRNQLN</sequence>
<dbReference type="PANTHER" id="PTHR43800">
    <property type="entry name" value="PEPTIDYL-LYSINE N-ACETYLTRANSFERASE YJAB"/>
    <property type="match status" value="1"/>
</dbReference>
<dbReference type="Pfam" id="PF00583">
    <property type="entry name" value="Acetyltransf_1"/>
    <property type="match status" value="1"/>
</dbReference>
<dbReference type="PANTHER" id="PTHR43800:SF1">
    <property type="entry name" value="PEPTIDYL-LYSINE N-ACETYLTRANSFERASE YJAB"/>
    <property type="match status" value="1"/>
</dbReference>
<dbReference type="GO" id="GO:0016746">
    <property type="term" value="F:acyltransferase activity"/>
    <property type="evidence" value="ECO:0007669"/>
    <property type="project" value="UniProtKB-KW"/>
</dbReference>
<dbReference type="Gene3D" id="3.40.630.30">
    <property type="match status" value="1"/>
</dbReference>
<evidence type="ECO:0000259" key="3">
    <source>
        <dbReference type="PROSITE" id="PS51186"/>
    </source>
</evidence>
<keyword evidence="1 4" id="KW-0808">Transferase</keyword>
<gene>
    <name evidence="4" type="ORF">P5G52_01795</name>
</gene>
<evidence type="ECO:0000256" key="1">
    <source>
        <dbReference type="ARBA" id="ARBA00022679"/>
    </source>
</evidence>
<proteinExistence type="predicted"/>
<dbReference type="Proteomes" id="UP001174209">
    <property type="component" value="Unassembled WGS sequence"/>
</dbReference>
<evidence type="ECO:0000313" key="4">
    <source>
        <dbReference type="EMBL" id="MDN4609590.1"/>
    </source>
</evidence>
<evidence type="ECO:0000256" key="2">
    <source>
        <dbReference type="ARBA" id="ARBA00023315"/>
    </source>
</evidence>
<comment type="caution">
    <text evidence="4">The sequence shown here is derived from an EMBL/GenBank/DDBJ whole genome shotgun (WGS) entry which is preliminary data.</text>
</comment>
<evidence type="ECO:0000313" key="5">
    <source>
        <dbReference type="Proteomes" id="UP001174209"/>
    </source>
</evidence>
<organism evidence="4 5">
    <name type="scientific">Arthrobacter burdickii</name>
    <dbReference type="NCBI Taxonomy" id="3035920"/>
    <lineage>
        <taxon>Bacteria</taxon>
        <taxon>Bacillati</taxon>
        <taxon>Actinomycetota</taxon>
        <taxon>Actinomycetes</taxon>
        <taxon>Micrococcales</taxon>
        <taxon>Micrococcaceae</taxon>
        <taxon>Arthrobacter</taxon>
    </lineage>
</organism>
<name>A0ABT8JWN8_9MICC</name>
<dbReference type="SUPFAM" id="SSF55729">
    <property type="entry name" value="Acyl-CoA N-acyltransferases (Nat)"/>
    <property type="match status" value="1"/>
</dbReference>
<dbReference type="CDD" id="cd04301">
    <property type="entry name" value="NAT_SF"/>
    <property type="match status" value="1"/>
</dbReference>
<dbReference type="InterPro" id="IPR000182">
    <property type="entry name" value="GNAT_dom"/>
</dbReference>
<reference evidence="4" key="1">
    <citation type="submission" date="2023-06" db="EMBL/GenBank/DDBJ databases">
        <title>MT1 and MT2 Draft Genomes of Novel Species.</title>
        <authorList>
            <person name="Venkateswaran K."/>
        </authorList>
    </citation>
    <scope>NUCLEOTIDE SEQUENCE</scope>
    <source>
        <strain evidence="4">IIF3SC-B10</strain>
    </source>
</reference>